<dbReference type="InterPro" id="IPR057188">
    <property type="entry name" value="DUF7866"/>
</dbReference>
<dbReference type="PANTHER" id="PTHR33786">
    <property type="entry name" value="UBIQUITIN CARBOXYL-TERMINAL HYDROLASE"/>
    <property type="match status" value="1"/>
</dbReference>
<dbReference type="EMBL" id="NMUH01000634">
    <property type="protein sequence ID" value="MQL82482.1"/>
    <property type="molecule type" value="Genomic_DNA"/>
</dbReference>
<keyword evidence="1" id="KW-0732">Signal</keyword>
<evidence type="ECO:0000256" key="1">
    <source>
        <dbReference type="SAM" id="SignalP"/>
    </source>
</evidence>
<evidence type="ECO:0000313" key="4">
    <source>
        <dbReference type="Proteomes" id="UP000652761"/>
    </source>
</evidence>
<evidence type="ECO:0000259" key="2">
    <source>
        <dbReference type="Pfam" id="PF25268"/>
    </source>
</evidence>
<dbReference type="AlphaFoldDB" id="A0A843UAB8"/>
<keyword evidence="4" id="KW-1185">Reference proteome</keyword>
<feature type="domain" description="DUF7866" evidence="2">
    <location>
        <begin position="83"/>
        <end position="135"/>
    </location>
</feature>
<gene>
    <name evidence="3" type="ORF">Taro_014952</name>
</gene>
<evidence type="ECO:0000313" key="3">
    <source>
        <dbReference type="EMBL" id="MQL82482.1"/>
    </source>
</evidence>
<comment type="caution">
    <text evidence="3">The sequence shown here is derived from an EMBL/GenBank/DDBJ whole genome shotgun (WGS) entry which is preliminary data.</text>
</comment>
<proteinExistence type="predicted"/>
<dbReference type="OrthoDB" id="768311at2759"/>
<name>A0A843UAB8_COLES</name>
<protein>
    <recommendedName>
        <fullName evidence="2">DUF7866 domain-containing protein</fullName>
    </recommendedName>
</protein>
<feature type="signal peptide" evidence="1">
    <location>
        <begin position="1"/>
        <end position="21"/>
    </location>
</feature>
<accession>A0A843UAB8</accession>
<reference evidence="3" key="1">
    <citation type="submission" date="2017-07" db="EMBL/GenBank/DDBJ databases">
        <title>Taro Niue Genome Assembly and Annotation.</title>
        <authorList>
            <person name="Atibalentja N."/>
            <person name="Keating K."/>
            <person name="Fields C.J."/>
        </authorList>
    </citation>
    <scope>NUCLEOTIDE SEQUENCE</scope>
    <source>
        <strain evidence="3">Niue_2</strain>
        <tissue evidence="3">Leaf</tissue>
    </source>
</reference>
<sequence>MATIPKPAALALLFLTIFALAFTSASSSVALTAGSPLLGEETVGALAVEGGRAGGANVQYVPVEPVEYRRVDAVTRGSRMLAPFQQCRDCRCCEGGNPEKCSNMPCCYTLVCDIPGKPPGTCAIIPKACNCNGCA</sequence>
<feature type="chain" id="PRO_5033029296" description="DUF7866 domain-containing protein" evidence="1">
    <location>
        <begin position="22"/>
        <end position="135"/>
    </location>
</feature>
<dbReference type="Pfam" id="PF25268">
    <property type="entry name" value="DUF7866"/>
    <property type="match status" value="1"/>
</dbReference>
<dbReference type="Proteomes" id="UP000652761">
    <property type="component" value="Unassembled WGS sequence"/>
</dbReference>
<dbReference type="PANTHER" id="PTHR33786:SF5">
    <property type="entry name" value="EXPRESSED PROTEIN"/>
    <property type="match status" value="1"/>
</dbReference>
<organism evidence="3 4">
    <name type="scientific">Colocasia esculenta</name>
    <name type="common">Wild taro</name>
    <name type="synonym">Arum esculentum</name>
    <dbReference type="NCBI Taxonomy" id="4460"/>
    <lineage>
        <taxon>Eukaryota</taxon>
        <taxon>Viridiplantae</taxon>
        <taxon>Streptophyta</taxon>
        <taxon>Embryophyta</taxon>
        <taxon>Tracheophyta</taxon>
        <taxon>Spermatophyta</taxon>
        <taxon>Magnoliopsida</taxon>
        <taxon>Liliopsida</taxon>
        <taxon>Araceae</taxon>
        <taxon>Aroideae</taxon>
        <taxon>Colocasieae</taxon>
        <taxon>Colocasia</taxon>
    </lineage>
</organism>